<evidence type="ECO:0000313" key="1">
    <source>
        <dbReference type="EMBL" id="KIL48009.1"/>
    </source>
</evidence>
<gene>
    <name evidence="1" type="ORF">KR50_21760</name>
</gene>
<name>A0A0C2S1Y4_9BACL</name>
<dbReference type="Proteomes" id="UP000031972">
    <property type="component" value="Unassembled WGS sequence"/>
</dbReference>
<dbReference type="InterPro" id="IPR046126">
    <property type="entry name" value="DUF6123"/>
</dbReference>
<dbReference type="RefSeq" id="WP_041057938.1">
    <property type="nucleotide sequence ID" value="NZ_JXRR01000014.1"/>
</dbReference>
<dbReference type="PATRIC" id="fig|220754.4.peg.2192"/>
<keyword evidence="2" id="KW-1185">Reference proteome</keyword>
<evidence type="ECO:0000313" key="2">
    <source>
        <dbReference type="Proteomes" id="UP000031972"/>
    </source>
</evidence>
<dbReference type="Pfam" id="PF19618">
    <property type="entry name" value="DUF6123"/>
    <property type="match status" value="1"/>
</dbReference>
<sequence length="88" mass="10165">MNSLENFLADLHTKGFKLDDEAIKFIYFGKKYTDASDSKVQTAIELTLKLQHRFDSGFYMSVLEEITQSGLTSRKKIENHFREKGISI</sequence>
<proteinExistence type="predicted"/>
<reference evidence="1 2" key="1">
    <citation type="submission" date="2015-01" db="EMBL/GenBank/DDBJ databases">
        <title>Jeotgalibacillus campisalis genome sequencing.</title>
        <authorList>
            <person name="Goh K.M."/>
            <person name="Chan K.-G."/>
            <person name="Yaakop A.S."/>
            <person name="Ee R."/>
            <person name="Gan H.M."/>
            <person name="Chan C.S."/>
        </authorList>
    </citation>
    <scope>NUCLEOTIDE SEQUENCE [LARGE SCALE GENOMIC DNA]</scope>
    <source>
        <strain evidence="1 2">SF-57</strain>
    </source>
</reference>
<comment type="caution">
    <text evidence="1">The sequence shown here is derived from an EMBL/GenBank/DDBJ whole genome shotgun (WGS) entry which is preliminary data.</text>
</comment>
<organism evidence="1 2">
    <name type="scientific">Jeotgalibacillus campisalis</name>
    <dbReference type="NCBI Taxonomy" id="220754"/>
    <lineage>
        <taxon>Bacteria</taxon>
        <taxon>Bacillati</taxon>
        <taxon>Bacillota</taxon>
        <taxon>Bacilli</taxon>
        <taxon>Bacillales</taxon>
        <taxon>Caryophanaceae</taxon>
        <taxon>Jeotgalibacillus</taxon>
    </lineage>
</organism>
<dbReference type="OrthoDB" id="2453381at2"/>
<dbReference type="AlphaFoldDB" id="A0A0C2S1Y4"/>
<accession>A0A0C2S1Y4</accession>
<dbReference type="EMBL" id="JXRR01000014">
    <property type="protein sequence ID" value="KIL48009.1"/>
    <property type="molecule type" value="Genomic_DNA"/>
</dbReference>
<protein>
    <submittedName>
        <fullName evidence="1">Uncharacterized protein</fullName>
    </submittedName>
</protein>